<dbReference type="InterPro" id="IPR011009">
    <property type="entry name" value="Kinase-like_dom_sf"/>
</dbReference>
<dbReference type="InterPro" id="IPR017441">
    <property type="entry name" value="Protein_kinase_ATP_BS"/>
</dbReference>
<evidence type="ECO:0000256" key="17">
    <source>
        <dbReference type="ARBA" id="ARBA00048679"/>
    </source>
</evidence>
<dbReference type="SUPFAM" id="SSF56112">
    <property type="entry name" value="Protein kinase-like (PK-like)"/>
    <property type="match status" value="1"/>
</dbReference>
<evidence type="ECO:0000313" key="25">
    <source>
        <dbReference type="Proteomes" id="UP001141552"/>
    </source>
</evidence>
<evidence type="ECO:0000256" key="1">
    <source>
        <dbReference type="ARBA" id="ARBA00004479"/>
    </source>
</evidence>
<dbReference type="EMBL" id="JAKUCV010000176">
    <property type="protein sequence ID" value="KAJ4850962.1"/>
    <property type="molecule type" value="Genomic_DNA"/>
</dbReference>
<keyword evidence="13" id="KW-1015">Disulfide bond</keyword>
<evidence type="ECO:0000256" key="4">
    <source>
        <dbReference type="ARBA" id="ARBA00022679"/>
    </source>
</evidence>
<evidence type="ECO:0000256" key="7">
    <source>
        <dbReference type="ARBA" id="ARBA00022734"/>
    </source>
</evidence>
<keyword evidence="6 21" id="KW-0732">Signal</keyword>
<keyword evidence="7" id="KW-0430">Lectin</keyword>
<keyword evidence="8 18" id="KW-0547">Nucleotide-binding</keyword>
<comment type="catalytic activity">
    <reaction evidence="17 18">
        <text>L-seryl-[protein] + ATP = O-phospho-L-seryl-[protein] + ADP + H(+)</text>
        <dbReference type="Rhea" id="RHEA:17989"/>
        <dbReference type="Rhea" id="RHEA-COMP:9863"/>
        <dbReference type="Rhea" id="RHEA-COMP:11604"/>
        <dbReference type="ChEBI" id="CHEBI:15378"/>
        <dbReference type="ChEBI" id="CHEBI:29999"/>
        <dbReference type="ChEBI" id="CHEBI:30616"/>
        <dbReference type="ChEBI" id="CHEBI:83421"/>
        <dbReference type="ChEBI" id="CHEBI:456216"/>
        <dbReference type="EC" id="2.7.11.1"/>
    </reaction>
</comment>
<feature type="domain" description="Protein kinase" evidence="22">
    <location>
        <begin position="510"/>
        <end position="788"/>
    </location>
</feature>
<dbReference type="InterPro" id="IPR000719">
    <property type="entry name" value="Prot_kinase_dom"/>
</dbReference>
<feature type="chain" id="PRO_5040167182" description="Receptor-like serine/threonine-protein kinase" evidence="21">
    <location>
        <begin position="24"/>
        <end position="800"/>
    </location>
</feature>
<comment type="similarity">
    <text evidence="18">Belongs to the protein kinase superfamily. Ser/Thr protein kinase family.</text>
</comment>
<dbReference type="Pfam" id="PF01453">
    <property type="entry name" value="B_lectin"/>
    <property type="match status" value="1"/>
</dbReference>
<sequence length="800" mass="88846">MALTFPYYVCFLLLLVHPFLASAQTSGNISLGASLSAKNDNSSWLSPSGDFAFGFRQVVQNGFLLAIWFNKIPEQTIVWSANRNSLVPSGSTVQLTSKGLLILNDKAGRQIWTAISLGTGVTYAAMLDTGNFVLASNGSVNLWESFDEPTDTILPTQIMNQGTELIANYLETNYSNGRFKFMLQGDGNLILYTVSYPFTTSNAAYWSTQSSIPSGYQVVYNQTGYIYLIARNGTVLNPVLSNPVSAQDFYQRATIDYDGILRQYVHLKPGASSSTKWPVGWNILSFIPGNICLRIEGATGSGACGYNSYCSIGNDQRPSCQCPEGYSFVDPNDVRQGCKQDFVSQSCDLSSPETDSFSFVDMPNTDWPLSDYEYFGSSSEDWCRQACLGDCYCDVAIFRDGNCWKKKMPLSNGRMDPSTGGKALIKVRTDNSTLPAATSGPKRKDRSTLILTGSVLLGFSIVLNVLSMAVASVFFSRSKKEKEDKIQPCQSMPDMNLKSFTYEELKKATGDFQEELGSGAFGTVYKGAYTHENGKTIAVKRLDKMVAEGEQEFKTEVKVIGRTNHKNLVQLVGFCNEGQHRLLVYEYMSNGSLATFLFGDSVPNWYRRTQIAFAIARGLLYLHEECSSQIIHCDIKPQNILLDESLTPKISDFGLAKLLKTDQTRTTTALRGTKGYVAPEWFKNLPVTAKIDVYSFGILLLELICRRRNFDLEVKEQSQIVLADYAYDCYKEGKSHVLVEDEEEAVEDMKKVERFLMVAIWCIQEEPSLRPAMKKVVQMLEGAVHVPIPPDPASFIGSTD</sequence>
<dbReference type="CDD" id="cd14066">
    <property type="entry name" value="STKc_IRAK"/>
    <property type="match status" value="1"/>
</dbReference>
<dbReference type="FunFam" id="2.90.10.10:FF:000024">
    <property type="entry name" value="Uncharacterized protein"/>
    <property type="match status" value="1"/>
</dbReference>
<keyword evidence="12 20" id="KW-0472">Membrane</keyword>
<keyword evidence="9 18" id="KW-0418">Kinase</keyword>
<keyword evidence="11 20" id="KW-1133">Transmembrane helix</keyword>
<dbReference type="PANTHER" id="PTHR47976">
    <property type="entry name" value="G-TYPE LECTIN S-RECEPTOR-LIKE SERINE/THREONINE-PROTEIN KINASE SD2-5"/>
    <property type="match status" value="1"/>
</dbReference>
<feature type="transmembrane region" description="Helical" evidence="20">
    <location>
        <begin position="449"/>
        <end position="475"/>
    </location>
</feature>
<dbReference type="InterPro" id="IPR024171">
    <property type="entry name" value="SRK-like_kinase"/>
</dbReference>
<evidence type="ECO:0000256" key="13">
    <source>
        <dbReference type="ARBA" id="ARBA00023157"/>
    </source>
</evidence>
<dbReference type="SMART" id="SM00220">
    <property type="entry name" value="S_TKc"/>
    <property type="match status" value="1"/>
</dbReference>
<evidence type="ECO:0000256" key="20">
    <source>
        <dbReference type="SAM" id="Phobius"/>
    </source>
</evidence>
<evidence type="ECO:0000256" key="10">
    <source>
        <dbReference type="ARBA" id="ARBA00022840"/>
    </source>
</evidence>
<dbReference type="InterPro" id="IPR051343">
    <property type="entry name" value="G-type_lectin_kinases/EP1-like"/>
</dbReference>
<feature type="domain" description="Bulb-type lectin" evidence="23">
    <location>
        <begin position="20"/>
        <end position="147"/>
    </location>
</feature>
<evidence type="ECO:0000256" key="11">
    <source>
        <dbReference type="ARBA" id="ARBA00022989"/>
    </source>
</evidence>
<evidence type="ECO:0000313" key="24">
    <source>
        <dbReference type="EMBL" id="KAJ4850962.1"/>
    </source>
</evidence>
<dbReference type="GO" id="GO:0030246">
    <property type="term" value="F:carbohydrate binding"/>
    <property type="evidence" value="ECO:0007669"/>
    <property type="project" value="UniProtKB-KW"/>
</dbReference>
<keyword evidence="5 20" id="KW-0812">Transmembrane</keyword>
<comment type="catalytic activity">
    <reaction evidence="16 18">
        <text>L-threonyl-[protein] + ATP = O-phospho-L-threonyl-[protein] + ADP + H(+)</text>
        <dbReference type="Rhea" id="RHEA:46608"/>
        <dbReference type="Rhea" id="RHEA-COMP:11060"/>
        <dbReference type="Rhea" id="RHEA-COMP:11605"/>
        <dbReference type="ChEBI" id="CHEBI:15378"/>
        <dbReference type="ChEBI" id="CHEBI:30013"/>
        <dbReference type="ChEBI" id="CHEBI:30616"/>
        <dbReference type="ChEBI" id="CHEBI:61977"/>
        <dbReference type="ChEBI" id="CHEBI:456216"/>
        <dbReference type="EC" id="2.7.11.1"/>
    </reaction>
</comment>
<dbReference type="FunFam" id="2.90.10.30:FF:000001">
    <property type="entry name" value="Serine/threonine-protein kinase"/>
    <property type="match status" value="1"/>
</dbReference>
<dbReference type="EC" id="2.7.11.1" evidence="18"/>
<dbReference type="PANTHER" id="PTHR47976:SF47">
    <property type="entry name" value="RECEPTOR-LIKE SERINE_THREONINE-PROTEIN KINASE"/>
    <property type="match status" value="1"/>
</dbReference>
<evidence type="ECO:0000256" key="3">
    <source>
        <dbReference type="ARBA" id="ARBA00022536"/>
    </source>
</evidence>
<evidence type="ECO:0000256" key="6">
    <source>
        <dbReference type="ARBA" id="ARBA00022729"/>
    </source>
</evidence>
<dbReference type="InterPro" id="IPR001480">
    <property type="entry name" value="Bulb-type_lectin_dom"/>
</dbReference>
<dbReference type="InterPro" id="IPR036426">
    <property type="entry name" value="Bulb-type_lectin_dom_sf"/>
</dbReference>
<evidence type="ECO:0000256" key="5">
    <source>
        <dbReference type="ARBA" id="ARBA00022692"/>
    </source>
</evidence>
<dbReference type="FunFam" id="1.10.510.10:FF:000237">
    <property type="entry name" value="G-type lectin S-receptor-like serine/threonine-protein kinase"/>
    <property type="match status" value="1"/>
</dbReference>
<keyword evidence="25" id="KW-1185">Reference proteome</keyword>
<reference evidence="24" key="2">
    <citation type="journal article" date="2023" name="Plants (Basel)">
        <title>Annotation of the Turnera subulata (Passifloraceae) Draft Genome Reveals the S-Locus Evolved after the Divergence of Turneroideae from Passifloroideae in a Stepwise Manner.</title>
        <authorList>
            <person name="Henning P.M."/>
            <person name="Roalson E.H."/>
            <person name="Mir W."/>
            <person name="McCubbin A.G."/>
            <person name="Shore J.S."/>
        </authorList>
    </citation>
    <scope>NUCLEOTIDE SEQUENCE</scope>
    <source>
        <strain evidence="24">F60SS</strain>
    </source>
</reference>
<dbReference type="PIRSF" id="PIRSF000641">
    <property type="entry name" value="SRK"/>
    <property type="match status" value="1"/>
</dbReference>
<dbReference type="GO" id="GO:0016020">
    <property type="term" value="C:membrane"/>
    <property type="evidence" value="ECO:0007669"/>
    <property type="project" value="UniProtKB-SubCell"/>
</dbReference>
<proteinExistence type="inferred from homology"/>
<gene>
    <name evidence="24" type="ORF">Tsubulata_002493</name>
</gene>
<dbReference type="SMART" id="SM00108">
    <property type="entry name" value="B_lectin"/>
    <property type="match status" value="1"/>
</dbReference>
<dbReference type="OrthoDB" id="1930390at2759"/>
<dbReference type="FunFam" id="2.90.10.10:FF:000013">
    <property type="entry name" value="G-type lectin S-receptor-like serine/threonine-protein kinase LECRK1"/>
    <property type="match status" value="1"/>
</dbReference>
<dbReference type="PROSITE" id="PS50011">
    <property type="entry name" value="PROTEIN_KINASE_DOM"/>
    <property type="match status" value="1"/>
</dbReference>
<dbReference type="PROSITE" id="PS00107">
    <property type="entry name" value="PROTEIN_KINASE_ATP"/>
    <property type="match status" value="1"/>
</dbReference>
<keyword evidence="3" id="KW-0245">EGF-like domain</keyword>
<evidence type="ECO:0000259" key="22">
    <source>
        <dbReference type="PROSITE" id="PS50011"/>
    </source>
</evidence>
<evidence type="ECO:0000256" key="21">
    <source>
        <dbReference type="SAM" id="SignalP"/>
    </source>
</evidence>
<evidence type="ECO:0000256" key="14">
    <source>
        <dbReference type="ARBA" id="ARBA00023170"/>
    </source>
</evidence>
<comment type="subcellular location">
    <subcellularLocation>
        <location evidence="1">Membrane</location>
        <topology evidence="1">Single-pass type I membrane protein</topology>
    </subcellularLocation>
</comment>
<evidence type="ECO:0000256" key="19">
    <source>
        <dbReference type="PROSITE-ProRule" id="PRU10141"/>
    </source>
</evidence>
<dbReference type="CDD" id="cd01098">
    <property type="entry name" value="PAN_AP_plant"/>
    <property type="match status" value="1"/>
</dbReference>
<dbReference type="Proteomes" id="UP001141552">
    <property type="component" value="Unassembled WGS sequence"/>
</dbReference>
<evidence type="ECO:0000256" key="15">
    <source>
        <dbReference type="ARBA" id="ARBA00023180"/>
    </source>
</evidence>
<evidence type="ECO:0000256" key="8">
    <source>
        <dbReference type="ARBA" id="ARBA00022741"/>
    </source>
</evidence>
<evidence type="ECO:0000256" key="9">
    <source>
        <dbReference type="ARBA" id="ARBA00022777"/>
    </source>
</evidence>
<dbReference type="InterPro" id="IPR008271">
    <property type="entry name" value="Ser/Thr_kinase_AS"/>
</dbReference>
<evidence type="ECO:0000256" key="16">
    <source>
        <dbReference type="ARBA" id="ARBA00047899"/>
    </source>
</evidence>
<accession>A0A9Q0GJA2</accession>
<dbReference type="Pfam" id="PF00069">
    <property type="entry name" value="Pkinase"/>
    <property type="match status" value="1"/>
</dbReference>
<evidence type="ECO:0000256" key="18">
    <source>
        <dbReference type="PIRNR" id="PIRNR000641"/>
    </source>
</evidence>
<dbReference type="AlphaFoldDB" id="A0A9Q0GJA2"/>
<evidence type="ECO:0000256" key="2">
    <source>
        <dbReference type="ARBA" id="ARBA00022527"/>
    </source>
</evidence>
<evidence type="ECO:0000259" key="23">
    <source>
        <dbReference type="PROSITE" id="PS50927"/>
    </source>
</evidence>
<dbReference type="Gene3D" id="1.10.510.10">
    <property type="entry name" value="Transferase(Phosphotransferase) domain 1"/>
    <property type="match status" value="1"/>
</dbReference>
<dbReference type="PROSITE" id="PS50927">
    <property type="entry name" value="BULB_LECTIN"/>
    <property type="match status" value="1"/>
</dbReference>
<comment type="caution">
    <text evidence="24">The sequence shown here is derived from an EMBL/GenBank/DDBJ whole genome shotgun (WGS) entry which is preliminary data.</text>
</comment>
<keyword evidence="2 18" id="KW-0723">Serine/threonine-protein kinase</keyword>
<feature type="binding site" evidence="19">
    <location>
        <position position="540"/>
    </location>
    <ligand>
        <name>ATP</name>
        <dbReference type="ChEBI" id="CHEBI:30616"/>
    </ligand>
</feature>
<dbReference type="FunFam" id="3.30.200.20:FF:000059">
    <property type="entry name" value="S-receptor-like serine/threonine-protein kinase"/>
    <property type="match status" value="1"/>
</dbReference>
<keyword evidence="15" id="KW-0325">Glycoprotein</keyword>
<dbReference type="GO" id="GO:0004674">
    <property type="term" value="F:protein serine/threonine kinase activity"/>
    <property type="evidence" value="ECO:0007669"/>
    <property type="project" value="UniProtKB-KW"/>
</dbReference>
<dbReference type="GO" id="GO:0005524">
    <property type="term" value="F:ATP binding"/>
    <property type="evidence" value="ECO:0007669"/>
    <property type="project" value="UniProtKB-UniRule"/>
</dbReference>
<keyword evidence="4 18" id="KW-0808">Transferase</keyword>
<dbReference type="Gene3D" id="2.90.10.10">
    <property type="entry name" value="Bulb-type lectin domain"/>
    <property type="match status" value="2"/>
</dbReference>
<dbReference type="CDD" id="cd00028">
    <property type="entry name" value="B_lectin"/>
    <property type="match status" value="1"/>
</dbReference>
<organism evidence="24 25">
    <name type="scientific">Turnera subulata</name>
    <dbReference type="NCBI Taxonomy" id="218843"/>
    <lineage>
        <taxon>Eukaryota</taxon>
        <taxon>Viridiplantae</taxon>
        <taxon>Streptophyta</taxon>
        <taxon>Embryophyta</taxon>
        <taxon>Tracheophyta</taxon>
        <taxon>Spermatophyta</taxon>
        <taxon>Magnoliopsida</taxon>
        <taxon>eudicotyledons</taxon>
        <taxon>Gunneridae</taxon>
        <taxon>Pentapetalae</taxon>
        <taxon>rosids</taxon>
        <taxon>fabids</taxon>
        <taxon>Malpighiales</taxon>
        <taxon>Passifloraceae</taxon>
        <taxon>Turnera</taxon>
    </lineage>
</organism>
<evidence type="ECO:0000256" key="12">
    <source>
        <dbReference type="ARBA" id="ARBA00023136"/>
    </source>
</evidence>
<keyword evidence="14" id="KW-0675">Receptor</keyword>
<dbReference type="SUPFAM" id="SSF51110">
    <property type="entry name" value="alpha-D-mannose-specific plant lectins"/>
    <property type="match status" value="2"/>
</dbReference>
<dbReference type="Gene3D" id="3.30.200.20">
    <property type="entry name" value="Phosphorylase Kinase, domain 1"/>
    <property type="match status" value="1"/>
</dbReference>
<reference evidence="24" key="1">
    <citation type="submission" date="2022-02" db="EMBL/GenBank/DDBJ databases">
        <authorList>
            <person name="Henning P.M."/>
            <person name="McCubbin A.G."/>
            <person name="Shore J.S."/>
        </authorList>
    </citation>
    <scope>NUCLEOTIDE SEQUENCE</scope>
    <source>
        <strain evidence="24">F60SS</strain>
        <tissue evidence="24">Leaves</tissue>
    </source>
</reference>
<protein>
    <recommendedName>
        <fullName evidence="18">Receptor-like serine/threonine-protein kinase</fullName>
        <ecNumber evidence="18">2.7.11.1</ecNumber>
    </recommendedName>
</protein>
<feature type="signal peptide" evidence="21">
    <location>
        <begin position="1"/>
        <end position="23"/>
    </location>
</feature>
<keyword evidence="10 18" id="KW-0067">ATP-binding</keyword>
<name>A0A9Q0GJA2_9ROSI</name>
<dbReference type="PROSITE" id="PS00108">
    <property type="entry name" value="PROTEIN_KINASE_ST"/>
    <property type="match status" value="1"/>
</dbReference>